<dbReference type="GO" id="GO:0055070">
    <property type="term" value="P:copper ion homeostasis"/>
    <property type="evidence" value="ECO:0007669"/>
    <property type="project" value="TreeGrafter"/>
</dbReference>
<dbReference type="GO" id="GO:0005507">
    <property type="term" value="F:copper ion binding"/>
    <property type="evidence" value="ECO:0007669"/>
    <property type="project" value="TreeGrafter"/>
</dbReference>
<comment type="similarity">
    <text evidence="2 10">Belongs to the cation transport ATPase (P-type) (TC 3.A.3) family. Type IB subfamily.</text>
</comment>
<dbReference type="Pfam" id="PF00702">
    <property type="entry name" value="Hydrolase"/>
    <property type="match status" value="1"/>
</dbReference>
<name>A0A2N0VIQ8_9BACT</name>
<reference evidence="12 13" key="1">
    <citation type="submission" date="2017-11" db="EMBL/GenBank/DDBJ databases">
        <title>Rhodohalobacter 15182 sp. nov., isolated from a salt lake.</title>
        <authorList>
            <person name="Han S."/>
        </authorList>
    </citation>
    <scope>NUCLEOTIDE SEQUENCE [LARGE SCALE GENOMIC DNA]</scope>
    <source>
        <strain evidence="12 13">15182</strain>
    </source>
</reference>
<dbReference type="FunFam" id="2.70.150.10:FF:000002">
    <property type="entry name" value="Copper-transporting ATPase 1, putative"/>
    <property type="match status" value="1"/>
</dbReference>
<dbReference type="Gene3D" id="3.40.50.1000">
    <property type="entry name" value="HAD superfamily/HAD-like"/>
    <property type="match status" value="1"/>
</dbReference>
<keyword evidence="10" id="KW-1003">Cell membrane</keyword>
<keyword evidence="5 10" id="KW-0547">Nucleotide-binding</keyword>
<dbReference type="InterPro" id="IPR027256">
    <property type="entry name" value="P-typ_ATPase_IB"/>
</dbReference>
<dbReference type="PANTHER" id="PTHR43520:SF8">
    <property type="entry name" value="P-TYPE CU(+) TRANSPORTER"/>
    <property type="match status" value="1"/>
</dbReference>
<keyword evidence="8 10" id="KW-1133">Transmembrane helix</keyword>
<dbReference type="InterPro" id="IPR008250">
    <property type="entry name" value="ATPase_P-typ_transduc_dom_A_sf"/>
</dbReference>
<evidence type="ECO:0000313" key="12">
    <source>
        <dbReference type="EMBL" id="PKD44076.1"/>
    </source>
</evidence>
<dbReference type="CDD" id="cd02094">
    <property type="entry name" value="P-type_ATPase_Cu-like"/>
    <property type="match status" value="1"/>
</dbReference>
<dbReference type="PRINTS" id="PR00120">
    <property type="entry name" value="HATPASE"/>
</dbReference>
<dbReference type="EMBL" id="PISP01000001">
    <property type="protein sequence ID" value="PKD44076.1"/>
    <property type="molecule type" value="Genomic_DNA"/>
</dbReference>
<evidence type="ECO:0000256" key="6">
    <source>
        <dbReference type="ARBA" id="ARBA00022840"/>
    </source>
</evidence>
<feature type="domain" description="P-type ATPase A" evidence="11">
    <location>
        <begin position="133"/>
        <end position="233"/>
    </location>
</feature>
<dbReference type="Gene3D" id="3.40.1110.10">
    <property type="entry name" value="Calcium-transporting ATPase, cytoplasmic domain N"/>
    <property type="match status" value="1"/>
</dbReference>
<feature type="transmembrane region" description="Helical" evidence="10">
    <location>
        <begin position="67"/>
        <end position="89"/>
    </location>
</feature>
<dbReference type="NCBIfam" id="TIGR01494">
    <property type="entry name" value="ATPase_P-type"/>
    <property type="match status" value="1"/>
</dbReference>
<dbReference type="Pfam" id="PF00122">
    <property type="entry name" value="E1-E2_ATPase"/>
    <property type="match status" value="1"/>
</dbReference>
<feature type="transmembrane region" description="Helical" evidence="10">
    <location>
        <begin position="7"/>
        <end position="27"/>
    </location>
</feature>
<feature type="transmembrane region" description="Helical" evidence="10">
    <location>
        <begin position="33"/>
        <end position="55"/>
    </location>
</feature>
<dbReference type="InterPro" id="IPR023214">
    <property type="entry name" value="HAD_sf"/>
</dbReference>
<dbReference type="InterPro" id="IPR044492">
    <property type="entry name" value="P_typ_ATPase_HD_dom"/>
</dbReference>
<dbReference type="Proteomes" id="UP000233398">
    <property type="component" value="Unassembled WGS sequence"/>
</dbReference>
<dbReference type="InterPro" id="IPR036412">
    <property type="entry name" value="HAD-like_sf"/>
</dbReference>
<dbReference type="SFLD" id="SFLDG00002">
    <property type="entry name" value="C1.7:_P-type_atpase_like"/>
    <property type="match status" value="1"/>
</dbReference>
<dbReference type="RefSeq" id="WP_101071339.1">
    <property type="nucleotide sequence ID" value="NZ_PISP01000001.1"/>
</dbReference>
<accession>A0A2N0VIQ8</accession>
<dbReference type="SFLD" id="SFLDS00003">
    <property type="entry name" value="Haloacid_Dehalogenase"/>
    <property type="match status" value="1"/>
</dbReference>
<keyword evidence="4 10" id="KW-0479">Metal-binding</keyword>
<keyword evidence="9 10" id="KW-0472">Membrane</keyword>
<dbReference type="SUPFAM" id="SSF56784">
    <property type="entry name" value="HAD-like"/>
    <property type="match status" value="1"/>
</dbReference>
<dbReference type="PANTHER" id="PTHR43520">
    <property type="entry name" value="ATP7, ISOFORM B"/>
    <property type="match status" value="1"/>
</dbReference>
<gene>
    <name evidence="12" type="ORF">CWD77_00965</name>
</gene>
<dbReference type="InterPro" id="IPR059000">
    <property type="entry name" value="ATPase_P-type_domA"/>
</dbReference>
<dbReference type="AlphaFoldDB" id="A0A2N0VIQ8"/>
<organism evidence="12 13">
    <name type="scientific">Rhodohalobacter barkolensis</name>
    <dbReference type="NCBI Taxonomy" id="2053187"/>
    <lineage>
        <taxon>Bacteria</taxon>
        <taxon>Pseudomonadati</taxon>
        <taxon>Balneolota</taxon>
        <taxon>Balneolia</taxon>
        <taxon>Balneolales</taxon>
        <taxon>Balneolaceae</taxon>
        <taxon>Rhodohalobacter</taxon>
    </lineage>
</organism>
<feature type="transmembrane region" description="Helical" evidence="10">
    <location>
        <begin position="249"/>
        <end position="271"/>
    </location>
</feature>
<keyword evidence="13" id="KW-1185">Reference proteome</keyword>
<feature type="transmembrane region" description="Helical" evidence="10">
    <location>
        <begin position="299"/>
        <end position="318"/>
    </location>
</feature>
<evidence type="ECO:0000259" key="11">
    <source>
        <dbReference type="Pfam" id="PF00122"/>
    </source>
</evidence>
<evidence type="ECO:0000256" key="10">
    <source>
        <dbReference type="RuleBase" id="RU362081"/>
    </source>
</evidence>
<evidence type="ECO:0000256" key="7">
    <source>
        <dbReference type="ARBA" id="ARBA00022967"/>
    </source>
</evidence>
<evidence type="ECO:0000256" key="5">
    <source>
        <dbReference type="ARBA" id="ARBA00022741"/>
    </source>
</evidence>
<dbReference type="GO" id="GO:0016887">
    <property type="term" value="F:ATP hydrolysis activity"/>
    <property type="evidence" value="ECO:0007669"/>
    <property type="project" value="InterPro"/>
</dbReference>
<feature type="transmembrane region" description="Helical" evidence="10">
    <location>
        <begin position="95"/>
        <end position="115"/>
    </location>
</feature>
<dbReference type="PROSITE" id="PS00154">
    <property type="entry name" value="ATPASE_E1_E2"/>
    <property type="match status" value="1"/>
</dbReference>
<evidence type="ECO:0000313" key="13">
    <source>
        <dbReference type="Proteomes" id="UP000233398"/>
    </source>
</evidence>
<dbReference type="PRINTS" id="PR00119">
    <property type="entry name" value="CATATPASE"/>
</dbReference>
<comment type="subcellular location">
    <subcellularLocation>
        <location evidence="10">Cell membrane</location>
    </subcellularLocation>
    <subcellularLocation>
        <location evidence="1">Endomembrane system</location>
        <topology evidence="1">Multi-pass membrane protein</topology>
    </subcellularLocation>
</comment>
<proteinExistence type="inferred from homology"/>
<dbReference type="GO" id="GO:0005524">
    <property type="term" value="F:ATP binding"/>
    <property type="evidence" value="ECO:0007669"/>
    <property type="project" value="UniProtKB-UniRule"/>
</dbReference>
<dbReference type="GO" id="GO:0005886">
    <property type="term" value="C:plasma membrane"/>
    <property type="evidence" value="ECO:0007669"/>
    <property type="project" value="UniProtKB-SubCell"/>
</dbReference>
<protein>
    <submittedName>
        <fullName evidence="12">Heavy metal translocating P-type ATPase</fullName>
    </submittedName>
</protein>
<evidence type="ECO:0000256" key="8">
    <source>
        <dbReference type="ARBA" id="ARBA00022989"/>
    </source>
</evidence>
<comment type="caution">
    <text evidence="12">The sequence shown here is derived from an EMBL/GenBank/DDBJ whole genome shotgun (WGS) entry which is preliminary data.</text>
</comment>
<keyword evidence="3 10" id="KW-0812">Transmembrane</keyword>
<dbReference type="InterPro" id="IPR001757">
    <property type="entry name" value="P_typ_ATPase"/>
</dbReference>
<evidence type="ECO:0000256" key="4">
    <source>
        <dbReference type="ARBA" id="ARBA00022723"/>
    </source>
</evidence>
<dbReference type="SUPFAM" id="SSF81653">
    <property type="entry name" value="Calcium ATPase, transduction domain A"/>
    <property type="match status" value="1"/>
</dbReference>
<evidence type="ECO:0000256" key="1">
    <source>
        <dbReference type="ARBA" id="ARBA00004127"/>
    </source>
</evidence>
<dbReference type="InterPro" id="IPR018303">
    <property type="entry name" value="ATPase_P-typ_P_site"/>
</dbReference>
<keyword evidence="6 10" id="KW-0067">ATP-binding</keyword>
<dbReference type="InterPro" id="IPR023298">
    <property type="entry name" value="ATPase_P-typ_TM_dom_sf"/>
</dbReference>
<evidence type="ECO:0000256" key="3">
    <source>
        <dbReference type="ARBA" id="ARBA00022692"/>
    </source>
</evidence>
<dbReference type="SFLD" id="SFLDF00027">
    <property type="entry name" value="p-type_atpase"/>
    <property type="match status" value="1"/>
</dbReference>
<evidence type="ECO:0000256" key="9">
    <source>
        <dbReference type="ARBA" id="ARBA00023136"/>
    </source>
</evidence>
<evidence type="ECO:0000256" key="2">
    <source>
        <dbReference type="ARBA" id="ARBA00006024"/>
    </source>
</evidence>
<feature type="transmembrane region" description="Helical" evidence="10">
    <location>
        <begin position="610"/>
        <end position="629"/>
    </location>
</feature>
<sequence>MVRSWVVTVPLMIWMFLSMVLGIHFTSHLVMEVAMVLGAGYVLFGPGLETIRSAILSTRNLTPNMDVLIALGTTASLITGLVSLGFMLGLIQSPFYSFAGIASMIMAFHLTGRYIEAKARGRASDAITKLLTLEAKTARIIKNGVEEEIEIGDLRKGDVMIVRPGETIPTDGEVVDGKSSVDESMVTGESMPVVREKGDEVIGGTINTEGSIRVQAKEVGENTFLNRVIQMVEEAQGSKIPIQDFADKVTAIFVPVILVLTAITFTVWLAFPETLRPILTWADSFIPWIITDLEPVSQAFFVALAVLVIACPCALGLATPTALMVGTGLGAENGILIRKGESIQRLQEVTTFVFDKTGTLTKGEPEVTDWFEIGSDELDLKKIIAAAENYSEHPISKAILNYTGTKNLPTSEDFESFTGKGVKAIVNGSRILAGNVDLLKQFSIKQSEAVQEKADALHSAGKTTIFLVMDDEVVALCGIKDTIKPETADTVREIHQMGYKTVMLTGDQQKVAEIIAEEIGIDDVFAQVKPDEKADVIKKLQEKGEVVAMVGDGINDAPALTQSDVGIALGTGTDIAIESGSMILIDGNPQAIIRAINLSNETFKKIRQNLFWAFFYNIVMLPVAMLGWMHPVLAEIAMALSSINVVGNSKRLQKKKI</sequence>
<keyword evidence="7" id="KW-1278">Translocase</keyword>
<dbReference type="SUPFAM" id="SSF81665">
    <property type="entry name" value="Calcium ATPase, transmembrane domain M"/>
    <property type="match status" value="1"/>
</dbReference>
<dbReference type="Gene3D" id="2.70.150.10">
    <property type="entry name" value="Calcium-transporting ATPase, cytoplasmic transduction domain A"/>
    <property type="match status" value="1"/>
</dbReference>
<dbReference type="GO" id="GO:0012505">
    <property type="term" value="C:endomembrane system"/>
    <property type="evidence" value="ECO:0007669"/>
    <property type="project" value="UniProtKB-SubCell"/>
</dbReference>
<dbReference type="OrthoDB" id="614385at2"/>
<dbReference type="NCBIfam" id="TIGR01525">
    <property type="entry name" value="ATPase-IB_hvy"/>
    <property type="match status" value="1"/>
</dbReference>
<dbReference type="GO" id="GO:0043682">
    <property type="term" value="F:P-type divalent copper transporter activity"/>
    <property type="evidence" value="ECO:0007669"/>
    <property type="project" value="TreeGrafter"/>
</dbReference>
<dbReference type="InterPro" id="IPR023299">
    <property type="entry name" value="ATPase_P-typ_cyto_dom_N"/>
</dbReference>